<sequence length="206" mass="23326">MSQRVIRPVELKMGLFRIPHRAFTSSRAPLGVPMSPPLPSRPRPRLAQPARPLTMAPSYGRTLGPQLERRLAGTSLRNRRSRVVTRVDAQPPIILGARGPARAWRSLDRRSSPSPLCDKRERNRRGRCSRARAPPSPMCDNRDKRRNCHGRCSRARASPSPMCDKRDRQQNPRHPCSRARAPYSPAEFLIIFPRCAIFSEGLPHPP</sequence>
<accession>A0AAD7D8J4</accession>
<evidence type="ECO:0000256" key="1">
    <source>
        <dbReference type="SAM" id="MobiDB-lite"/>
    </source>
</evidence>
<comment type="caution">
    <text evidence="2">The sequence shown here is derived from an EMBL/GenBank/DDBJ whole genome shotgun (WGS) entry which is preliminary data.</text>
</comment>
<feature type="region of interest" description="Disordered" evidence="1">
    <location>
        <begin position="26"/>
        <end position="64"/>
    </location>
</feature>
<gene>
    <name evidence="2" type="ORF">B0H17DRAFT_18342</name>
</gene>
<dbReference type="Proteomes" id="UP001221757">
    <property type="component" value="Unassembled WGS sequence"/>
</dbReference>
<evidence type="ECO:0000313" key="2">
    <source>
        <dbReference type="EMBL" id="KAJ7685826.1"/>
    </source>
</evidence>
<protein>
    <submittedName>
        <fullName evidence="2">Uncharacterized protein</fullName>
    </submittedName>
</protein>
<evidence type="ECO:0000313" key="3">
    <source>
        <dbReference type="Proteomes" id="UP001221757"/>
    </source>
</evidence>
<proteinExistence type="predicted"/>
<dbReference type="EMBL" id="JARKIE010000102">
    <property type="protein sequence ID" value="KAJ7685826.1"/>
    <property type="molecule type" value="Genomic_DNA"/>
</dbReference>
<reference evidence="2" key="1">
    <citation type="submission" date="2023-03" db="EMBL/GenBank/DDBJ databases">
        <title>Massive genome expansion in bonnet fungi (Mycena s.s.) driven by repeated elements and novel gene families across ecological guilds.</title>
        <authorList>
            <consortium name="Lawrence Berkeley National Laboratory"/>
            <person name="Harder C.B."/>
            <person name="Miyauchi S."/>
            <person name="Viragh M."/>
            <person name="Kuo A."/>
            <person name="Thoen E."/>
            <person name="Andreopoulos B."/>
            <person name="Lu D."/>
            <person name="Skrede I."/>
            <person name="Drula E."/>
            <person name="Henrissat B."/>
            <person name="Morin E."/>
            <person name="Kohler A."/>
            <person name="Barry K."/>
            <person name="LaButti K."/>
            <person name="Morin E."/>
            <person name="Salamov A."/>
            <person name="Lipzen A."/>
            <person name="Mereny Z."/>
            <person name="Hegedus B."/>
            <person name="Baldrian P."/>
            <person name="Stursova M."/>
            <person name="Weitz H."/>
            <person name="Taylor A."/>
            <person name="Grigoriev I.V."/>
            <person name="Nagy L.G."/>
            <person name="Martin F."/>
            <person name="Kauserud H."/>
        </authorList>
    </citation>
    <scope>NUCLEOTIDE SEQUENCE</scope>
    <source>
        <strain evidence="2">CBHHK067</strain>
    </source>
</reference>
<keyword evidence="3" id="KW-1185">Reference proteome</keyword>
<feature type="compositionally biased region" description="Basic and acidic residues" evidence="1">
    <location>
        <begin position="105"/>
        <end position="121"/>
    </location>
</feature>
<organism evidence="2 3">
    <name type="scientific">Mycena rosella</name>
    <name type="common">Pink bonnet</name>
    <name type="synonym">Agaricus rosellus</name>
    <dbReference type="NCBI Taxonomy" id="1033263"/>
    <lineage>
        <taxon>Eukaryota</taxon>
        <taxon>Fungi</taxon>
        <taxon>Dikarya</taxon>
        <taxon>Basidiomycota</taxon>
        <taxon>Agaricomycotina</taxon>
        <taxon>Agaricomycetes</taxon>
        <taxon>Agaricomycetidae</taxon>
        <taxon>Agaricales</taxon>
        <taxon>Marasmiineae</taxon>
        <taxon>Mycenaceae</taxon>
        <taxon>Mycena</taxon>
    </lineage>
</organism>
<feature type="region of interest" description="Disordered" evidence="1">
    <location>
        <begin position="105"/>
        <end position="179"/>
    </location>
</feature>
<feature type="compositionally biased region" description="Basic residues" evidence="1">
    <location>
        <begin position="144"/>
        <end position="154"/>
    </location>
</feature>
<name>A0AAD7D8J4_MYCRO</name>
<dbReference type="AlphaFoldDB" id="A0AAD7D8J4"/>